<dbReference type="InterPro" id="IPR050315">
    <property type="entry name" value="FAD-oxidoreductase_2"/>
</dbReference>
<dbReference type="InterPro" id="IPR036188">
    <property type="entry name" value="FAD/NAD-bd_sf"/>
</dbReference>
<evidence type="ECO:0000259" key="5">
    <source>
        <dbReference type="Pfam" id="PF00890"/>
    </source>
</evidence>
<dbReference type="InterPro" id="IPR003953">
    <property type="entry name" value="FAD-dep_OxRdtase_2_FAD-bd"/>
</dbReference>
<evidence type="ECO:0000313" key="7">
    <source>
        <dbReference type="Proteomes" id="UP000093267"/>
    </source>
</evidence>
<evidence type="ECO:0000256" key="3">
    <source>
        <dbReference type="ARBA" id="ARBA00022827"/>
    </source>
</evidence>
<keyword evidence="3" id="KW-0274">FAD</keyword>
<dbReference type="GO" id="GO:0016491">
    <property type="term" value="F:oxidoreductase activity"/>
    <property type="evidence" value="ECO:0007669"/>
    <property type="project" value="UniProtKB-KW"/>
</dbReference>
<keyword evidence="4" id="KW-0560">Oxidoreductase</keyword>
<reference evidence="6 7" key="1">
    <citation type="submission" date="2016-03" db="EMBL/GenBank/DDBJ databases">
        <title>Pediococcus and Lactobacillus from brewery environment - whole genome sequencing and assembly.</title>
        <authorList>
            <person name="Behr J."/>
            <person name="Geissler A.J."/>
            <person name="Vogel R.F."/>
        </authorList>
    </citation>
    <scope>NUCLEOTIDE SEQUENCE [LARGE SCALE GENOMIC DNA]</scope>
    <source>
        <strain evidence="6 7">TMW 1.1995</strain>
    </source>
</reference>
<dbReference type="OrthoDB" id="9806724at2"/>
<dbReference type="Proteomes" id="UP000093267">
    <property type="component" value="Chromosome"/>
</dbReference>
<proteinExistence type="predicted"/>
<dbReference type="PANTHER" id="PTHR43400:SF7">
    <property type="entry name" value="FAD-DEPENDENT OXIDOREDUCTASE 2 FAD BINDING DOMAIN-CONTAINING PROTEIN"/>
    <property type="match status" value="1"/>
</dbReference>
<gene>
    <name evidence="6" type="ORF">AYR63_04315</name>
</gene>
<dbReference type="Gene3D" id="3.50.50.60">
    <property type="entry name" value="FAD/NAD(P)-binding domain"/>
    <property type="match status" value="1"/>
</dbReference>
<protein>
    <recommendedName>
        <fullName evidence="5">FAD-dependent oxidoreductase 2 FAD-binding domain-containing protein</fullName>
    </recommendedName>
</protein>
<evidence type="ECO:0000256" key="4">
    <source>
        <dbReference type="ARBA" id="ARBA00023002"/>
    </source>
</evidence>
<organism evidence="6 7">
    <name type="scientific">Secundilactobacillus paracollinoides</name>
    <dbReference type="NCBI Taxonomy" id="240427"/>
    <lineage>
        <taxon>Bacteria</taxon>
        <taxon>Bacillati</taxon>
        <taxon>Bacillota</taxon>
        <taxon>Bacilli</taxon>
        <taxon>Lactobacillales</taxon>
        <taxon>Lactobacillaceae</taxon>
        <taxon>Secundilactobacillus</taxon>
    </lineage>
</organism>
<evidence type="ECO:0000313" key="6">
    <source>
        <dbReference type="EMBL" id="ANZ66432.1"/>
    </source>
</evidence>
<dbReference type="STRING" id="240427.AYR62_13090"/>
<feature type="domain" description="FAD-dependent oxidoreductase 2 FAD-binding" evidence="5">
    <location>
        <begin position="8"/>
        <end position="252"/>
    </location>
</feature>
<keyword evidence="7" id="KW-1185">Reference proteome</keyword>
<evidence type="ECO:0000256" key="1">
    <source>
        <dbReference type="ARBA" id="ARBA00001974"/>
    </source>
</evidence>
<accession>A0A1B2IWM5</accession>
<keyword evidence="2" id="KW-0285">Flavoprotein</keyword>
<dbReference type="PANTHER" id="PTHR43400">
    <property type="entry name" value="FUMARATE REDUCTASE"/>
    <property type="match status" value="1"/>
</dbReference>
<dbReference type="AlphaFoldDB" id="A0A1B2IWM5"/>
<dbReference type="Pfam" id="PF00890">
    <property type="entry name" value="FAD_binding_2"/>
    <property type="match status" value="1"/>
</dbReference>
<comment type="cofactor">
    <cofactor evidence="1">
        <name>FAD</name>
        <dbReference type="ChEBI" id="CHEBI:57692"/>
    </cofactor>
</comment>
<dbReference type="SUPFAM" id="SSF51905">
    <property type="entry name" value="FAD/NAD(P)-binding domain"/>
    <property type="match status" value="1"/>
</dbReference>
<evidence type="ECO:0000256" key="2">
    <source>
        <dbReference type="ARBA" id="ARBA00022630"/>
    </source>
</evidence>
<dbReference type="EMBL" id="CP014924">
    <property type="protein sequence ID" value="ANZ66432.1"/>
    <property type="molecule type" value="Genomic_DNA"/>
</dbReference>
<sequence>MTKTLTTDVLIVGGGGAGISAALSASQSDASVIILEKLAQLGGSTGMSGGGISATNTRFQRERGIHDKKQDWMNLWHEREATSNPDGPYPDYDFVDYYMDEAVKTTEWLVDHAGHHYGDITGFGLDPAKRIHFPGKGGELGGPLLIQNLSATLAKTPVKVMLNTAAKSLLTDAEGAVTGLTATTPDGDIEITAKKIILSSGGFSKSKALMEKFVPAAKSAYEHSFSGAGNQGDGIVMAHQIGAALYEDPWVIGEGITTNVRHTFPLMMD</sequence>
<name>A0A1B2IWM5_9LACO</name>